<feature type="domain" description="AB hydrolase-1" evidence="1">
    <location>
        <begin position="67"/>
        <end position="180"/>
    </location>
</feature>
<reference evidence="2 3" key="1">
    <citation type="submission" date="2019-01" db="EMBL/GenBank/DDBJ databases">
        <title>Agromyces.</title>
        <authorList>
            <person name="Li J."/>
        </authorList>
    </citation>
    <scope>NUCLEOTIDE SEQUENCE [LARGE SCALE GENOMIC DNA]</scope>
    <source>
        <strain evidence="2 3">DSM 15934</strain>
    </source>
</reference>
<keyword evidence="2" id="KW-0378">Hydrolase</keyword>
<dbReference type="PANTHER" id="PTHR43798:SF33">
    <property type="entry name" value="HYDROLASE, PUTATIVE (AFU_ORTHOLOGUE AFUA_2G14860)-RELATED"/>
    <property type="match status" value="1"/>
</dbReference>
<dbReference type="InterPro" id="IPR000639">
    <property type="entry name" value="Epox_hydrolase-like"/>
</dbReference>
<accession>A0A4Q2L5V4</accession>
<gene>
    <name evidence="2" type="ORF">ESP51_01605</name>
</gene>
<dbReference type="NCBIfam" id="NF002938">
    <property type="entry name" value="PRK03592.1"/>
    <property type="match status" value="1"/>
</dbReference>
<dbReference type="OrthoDB" id="63962at2"/>
<keyword evidence="3" id="KW-1185">Reference proteome</keyword>
<dbReference type="PRINTS" id="PR00111">
    <property type="entry name" value="ABHYDROLASE"/>
</dbReference>
<dbReference type="Proteomes" id="UP000293865">
    <property type="component" value="Unassembled WGS sequence"/>
</dbReference>
<dbReference type="InterPro" id="IPR029058">
    <property type="entry name" value="AB_hydrolase_fold"/>
</dbReference>
<dbReference type="InterPro" id="IPR050266">
    <property type="entry name" value="AB_hydrolase_sf"/>
</dbReference>
<name>A0A4Q2L5V4_9MICO</name>
<dbReference type="GO" id="GO:0018786">
    <property type="term" value="F:haloalkane dehalogenase activity"/>
    <property type="evidence" value="ECO:0007669"/>
    <property type="project" value="UniProtKB-EC"/>
</dbReference>
<dbReference type="EMBL" id="SDPN01000002">
    <property type="protein sequence ID" value="RXZ72947.1"/>
    <property type="molecule type" value="Genomic_DNA"/>
</dbReference>
<protein>
    <submittedName>
        <fullName evidence="2">Haloalkane dehalogenase</fullName>
        <ecNumber evidence="2">3.8.1.5</ecNumber>
    </submittedName>
</protein>
<dbReference type="PRINTS" id="PR00412">
    <property type="entry name" value="EPOXHYDRLASE"/>
</dbReference>
<dbReference type="RefSeq" id="WP_129519134.1">
    <property type="nucleotide sequence ID" value="NZ_SDPN01000002.1"/>
</dbReference>
<dbReference type="PANTHER" id="PTHR43798">
    <property type="entry name" value="MONOACYLGLYCEROL LIPASE"/>
    <property type="match status" value="1"/>
</dbReference>
<evidence type="ECO:0000313" key="3">
    <source>
        <dbReference type="Proteomes" id="UP000293865"/>
    </source>
</evidence>
<organism evidence="2 3">
    <name type="scientific">Agromyces albus</name>
    <dbReference type="NCBI Taxonomy" id="205332"/>
    <lineage>
        <taxon>Bacteria</taxon>
        <taxon>Bacillati</taxon>
        <taxon>Actinomycetota</taxon>
        <taxon>Actinomycetes</taxon>
        <taxon>Micrococcales</taxon>
        <taxon>Microbacteriaceae</taxon>
        <taxon>Agromyces</taxon>
    </lineage>
</organism>
<evidence type="ECO:0000313" key="2">
    <source>
        <dbReference type="EMBL" id="RXZ72947.1"/>
    </source>
</evidence>
<dbReference type="SUPFAM" id="SSF53474">
    <property type="entry name" value="alpha/beta-Hydrolases"/>
    <property type="match status" value="1"/>
</dbReference>
<dbReference type="Gene3D" id="3.40.50.1820">
    <property type="entry name" value="alpha/beta hydrolase"/>
    <property type="match status" value="1"/>
</dbReference>
<dbReference type="GO" id="GO:0016020">
    <property type="term" value="C:membrane"/>
    <property type="evidence" value="ECO:0007669"/>
    <property type="project" value="TreeGrafter"/>
</dbReference>
<sequence length="331" mass="36344">MWLVARNEVRVRRPSGHHNSSLTRPTILHIVGVTNVLKSTEQKATTMPVIPVLDSTMHFEERGEGTTFVFLHGNPGSSHQWRNVIARFGKGHVLAPDLIGMGRSGKPDLAYRFADHARYLDAWFDAVGVERAVLVGHDWGGALGFDWATRHPDRVLGVAFFETIVKPMEWSDLSPQARARSELVRTPGLGEERVLTTDAFIRQAFTGGVLTPVEGAELDAYLAPFPTPESRAPVLAWARQMPLGGEPADVVERIEAYDRWLATSTSVPKLLLKFSGSPTLLIDDAMTDWCAASIASLEIAGGGLAGHHAQEDQPDAIAAEIGRWADRHRLR</sequence>
<dbReference type="EC" id="3.8.1.5" evidence="2"/>
<dbReference type="Pfam" id="PF00561">
    <property type="entry name" value="Abhydrolase_1"/>
    <property type="match status" value="1"/>
</dbReference>
<proteinExistence type="predicted"/>
<dbReference type="AlphaFoldDB" id="A0A4Q2L5V4"/>
<dbReference type="InterPro" id="IPR000073">
    <property type="entry name" value="AB_hydrolase_1"/>
</dbReference>
<comment type="caution">
    <text evidence="2">The sequence shown here is derived from an EMBL/GenBank/DDBJ whole genome shotgun (WGS) entry which is preliminary data.</text>
</comment>
<evidence type="ECO:0000259" key="1">
    <source>
        <dbReference type="Pfam" id="PF00561"/>
    </source>
</evidence>